<dbReference type="Proteomes" id="UP001274896">
    <property type="component" value="Unassembled WGS sequence"/>
</dbReference>
<protein>
    <submittedName>
        <fullName evidence="1">Uncharacterized protein</fullName>
    </submittedName>
</protein>
<dbReference type="PANTHER" id="PTHR47501">
    <property type="entry name" value="TRANSPOSASE-RELATED"/>
    <property type="match status" value="1"/>
</dbReference>
<evidence type="ECO:0000313" key="1">
    <source>
        <dbReference type="EMBL" id="KAK3520209.1"/>
    </source>
</evidence>
<sequence>MLREVGPVFNPAEIAFLTEYAAVMSPISQATNILQAETNVHMGWLLPTINLLTTKLERVKLPLKHCKPLVDALLVGIENHFGHMFGDPKLLAASILPKFQTTWTKDDAIIRMELLALFG</sequence>
<dbReference type="EMBL" id="JAUCMX010000016">
    <property type="protein sequence ID" value="KAK3520209.1"/>
    <property type="molecule type" value="Genomic_DNA"/>
</dbReference>
<dbReference type="SUPFAM" id="SSF53098">
    <property type="entry name" value="Ribonuclease H-like"/>
    <property type="match status" value="1"/>
</dbReference>
<accession>A0AAE0QGB1</accession>
<proteinExistence type="predicted"/>
<dbReference type="InterPro" id="IPR012337">
    <property type="entry name" value="RNaseH-like_sf"/>
</dbReference>
<dbReference type="PANTHER" id="PTHR47501:SF7">
    <property type="entry name" value="TRANSPOSASE"/>
    <property type="match status" value="1"/>
</dbReference>
<dbReference type="AlphaFoldDB" id="A0AAE0QGB1"/>
<keyword evidence="2" id="KW-1185">Reference proteome</keyword>
<organism evidence="1 2">
    <name type="scientific">Hemibagrus guttatus</name>
    <dbReference type="NCBI Taxonomy" id="175788"/>
    <lineage>
        <taxon>Eukaryota</taxon>
        <taxon>Metazoa</taxon>
        <taxon>Chordata</taxon>
        <taxon>Craniata</taxon>
        <taxon>Vertebrata</taxon>
        <taxon>Euteleostomi</taxon>
        <taxon>Actinopterygii</taxon>
        <taxon>Neopterygii</taxon>
        <taxon>Teleostei</taxon>
        <taxon>Ostariophysi</taxon>
        <taxon>Siluriformes</taxon>
        <taxon>Bagridae</taxon>
        <taxon>Hemibagrus</taxon>
    </lineage>
</organism>
<reference evidence="1" key="1">
    <citation type="submission" date="2023-06" db="EMBL/GenBank/DDBJ databases">
        <title>Male Hemibagrus guttatus genome.</title>
        <authorList>
            <person name="Bian C."/>
        </authorList>
    </citation>
    <scope>NUCLEOTIDE SEQUENCE</scope>
    <source>
        <strain evidence="1">Male_cb2023</strain>
        <tissue evidence="1">Muscle</tissue>
    </source>
</reference>
<comment type="caution">
    <text evidence="1">The sequence shown here is derived from an EMBL/GenBank/DDBJ whole genome shotgun (WGS) entry which is preliminary data.</text>
</comment>
<name>A0AAE0QGB1_9TELE</name>
<gene>
    <name evidence="1" type="ORF">QTP70_019350</name>
</gene>
<evidence type="ECO:0000313" key="2">
    <source>
        <dbReference type="Proteomes" id="UP001274896"/>
    </source>
</evidence>